<name>A0A1R3JVT7_9ROSI</name>
<dbReference type="EMBL" id="AWUE01015258">
    <property type="protein sequence ID" value="OMO98767.1"/>
    <property type="molecule type" value="Genomic_DNA"/>
</dbReference>
<organism evidence="1 2">
    <name type="scientific">Corchorus olitorius</name>
    <dbReference type="NCBI Taxonomy" id="93759"/>
    <lineage>
        <taxon>Eukaryota</taxon>
        <taxon>Viridiplantae</taxon>
        <taxon>Streptophyta</taxon>
        <taxon>Embryophyta</taxon>
        <taxon>Tracheophyta</taxon>
        <taxon>Spermatophyta</taxon>
        <taxon>Magnoliopsida</taxon>
        <taxon>eudicotyledons</taxon>
        <taxon>Gunneridae</taxon>
        <taxon>Pentapetalae</taxon>
        <taxon>rosids</taxon>
        <taxon>malvids</taxon>
        <taxon>Malvales</taxon>
        <taxon>Malvaceae</taxon>
        <taxon>Grewioideae</taxon>
        <taxon>Apeibeae</taxon>
        <taxon>Corchorus</taxon>
    </lineage>
</organism>
<keyword evidence="2" id="KW-1185">Reference proteome</keyword>
<sequence>MRGEPREDEKGQEFVLESERVSACMRVREGSWSERVSLLWFVGDQILEGASLLCNWDKDPKNVAELAREESFLACELPSAF</sequence>
<evidence type="ECO:0000313" key="1">
    <source>
        <dbReference type="EMBL" id="OMO98767.1"/>
    </source>
</evidence>
<evidence type="ECO:0000313" key="2">
    <source>
        <dbReference type="Proteomes" id="UP000187203"/>
    </source>
</evidence>
<protein>
    <submittedName>
        <fullName evidence="1">Uncharacterized protein</fullName>
    </submittedName>
</protein>
<dbReference type="AlphaFoldDB" id="A0A1R3JVT7"/>
<reference evidence="2" key="1">
    <citation type="submission" date="2013-09" db="EMBL/GenBank/DDBJ databases">
        <title>Corchorus olitorius genome sequencing.</title>
        <authorList>
            <person name="Alam M."/>
            <person name="Haque M.S."/>
            <person name="Islam M.S."/>
            <person name="Emdad E.M."/>
            <person name="Islam M.M."/>
            <person name="Ahmed B."/>
            <person name="Halim A."/>
            <person name="Hossen Q.M.M."/>
            <person name="Hossain M.Z."/>
            <person name="Ahmed R."/>
            <person name="Khan M.M."/>
            <person name="Islam R."/>
            <person name="Rashid M.M."/>
            <person name="Khan S.A."/>
            <person name="Rahman M.S."/>
            <person name="Alam M."/>
            <person name="Yahiya A.S."/>
            <person name="Khan M.S."/>
            <person name="Azam M.S."/>
            <person name="Haque T."/>
            <person name="Lashkar M.Z.H."/>
            <person name="Akhand A.I."/>
            <person name="Morshed G."/>
            <person name="Roy S."/>
            <person name="Uddin K.S."/>
            <person name="Rabeya T."/>
            <person name="Hossain A.S."/>
            <person name="Chowdhury A."/>
            <person name="Snigdha A.R."/>
            <person name="Mortoza M.S."/>
            <person name="Matin S.A."/>
            <person name="Hoque S.M.E."/>
            <person name="Islam M.K."/>
            <person name="Roy D.K."/>
            <person name="Haider R."/>
            <person name="Moosa M.M."/>
            <person name="Elias S.M."/>
            <person name="Hasan A.M."/>
            <person name="Jahan S."/>
            <person name="Shafiuddin M."/>
            <person name="Mahmood N."/>
            <person name="Shommy N.S."/>
        </authorList>
    </citation>
    <scope>NUCLEOTIDE SEQUENCE [LARGE SCALE GENOMIC DNA]</scope>
    <source>
        <strain evidence="2">cv. O-4</strain>
    </source>
</reference>
<gene>
    <name evidence="1" type="ORF">COLO4_13712</name>
</gene>
<proteinExistence type="predicted"/>
<dbReference type="Proteomes" id="UP000187203">
    <property type="component" value="Unassembled WGS sequence"/>
</dbReference>
<comment type="caution">
    <text evidence="1">The sequence shown here is derived from an EMBL/GenBank/DDBJ whole genome shotgun (WGS) entry which is preliminary data.</text>
</comment>
<accession>A0A1R3JVT7</accession>